<accession>A0A2A6FN13</accession>
<reference evidence="2" key="1">
    <citation type="submission" date="2017-03" db="EMBL/GenBank/DDBJ databases">
        <authorList>
            <person name="Lund M.B."/>
        </authorList>
    </citation>
    <scope>NUCLEOTIDE SEQUENCE [LARGE SCALE GENOMIC DNA]</scope>
</reference>
<protein>
    <recommendedName>
        <fullName evidence="3">Phosphodiesterase</fullName>
    </recommendedName>
</protein>
<proteinExistence type="predicted"/>
<dbReference type="InterPro" id="IPR017850">
    <property type="entry name" value="Alkaline_phosphatase_core_sf"/>
</dbReference>
<evidence type="ECO:0000313" key="1">
    <source>
        <dbReference type="EMBL" id="PDQ34275.1"/>
    </source>
</evidence>
<dbReference type="AlphaFoldDB" id="A0A2A6FN13"/>
<dbReference type="EMBL" id="NAEP01000059">
    <property type="protein sequence ID" value="PDQ34275.1"/>
    <property type="molecule type" value="Genomic_DNA"/>
</dbReference>
<evidence type="ECO:0000313" key="2">
    <source>
        <dbReference type="Proteomes" id="UP000219994"/>
    </source>
</evidence>
<sequence>MPGLSDTPSVPRRKVCLIGIDGLRHDIAIGEGAMPTLVQLAETGRFHPMTIAAPTWSGPSWSTILTGATIAEHGITDNSFVGSTLARHPDLLSRAFYADQSTTTFAAAAWPPLVDPHGLGPVIHERREQKQAGLHHVVVRDGETYGYRTADADIAQASLWMLHHIGPDASFIYLCEADEAAHGHGARSPEYGAALSRVNAHLDSLVAVLTDRQSREEEEWLIVVVTDHGHLDEGGHGGDTPIERAAFVVTRHLTGDQLDWPEQIEPSELSARILGYLARRD</sequence>
<organism evidence="1 2">
    <name type="scientific">Candidatus Lumbricidiphila eiseniae</name>
    <dbReference type="NCBI Taxonomy" id="1969409"/>
    <lineage>
        <taxon>Bacteria</taxon>
        <taxon>Bacillati</taxon>
        <taxon>Actinomycetota</taxon>
        <taxon>Actinomycetes</taxon>
        <taxon>Micrococcales</taxon>
        <taxon>Microbacteriaceae</taxon>
        <taxon>Candidatus Lumbricidiphila</taxon>
    </lineage>
</organism>
<dbReference type="Pfam" id="PF01663">
    <property type="entry name" value="Phosphodiest"/>
    <property type="match status" value="1"/>
</dbReference>
<dbReference type="PANTHER" id="PTHR10151:SF120">
    <property type="entry name" value="BIS(5'-ADENOSYL)-TRIPHOSPHATASE"/>
    <property type="match status" value="1"/>
</dbReference>
<dbReference type="GO" id="GO:0016787">
    <property type="term" value="F:hydrolase activity"/>
    <property type="evidence" value="ECO:0007669"/>
    <property type="project" value="UniProtKB-ARBA"/>
</dbReference>
<dbReference type="PANTHER" id="PTHR10151">
    <property type="entry name" value="ECTONUCLEOTIDE PYROPHOSPHATASE/PHOSPHODIESTERASE"/>
    <property type="match status" value="1"/>
</dbReference>
<gene>
    <name evidence="1" type="ORF">B5766_12375</name>
</gene>
<dbReference type="SUPFAM" id="SSF53649">
    <property type="entry name" value="Alkaline phosphatase-like"/>
    <property type="match status" value="1"/>
</dbReference>
<dbReference type="InterPro" id="IPR002591">
    <property type="entry name" value="Phosphodiest/P_Trfase"/>
</dbReference>
<dbReference type="Gene3D" id="3.40.720.10">
    <property type="entry name" value="Alkaline Phosphatase, subunit A"/>
    <property type="match status" value="1"/>
</dbReference>
<dbReference type="Proteomes" id="UP000219994">
    <property type="component" value="Unassembled WGS sequence"/>
</dbReference>
<name>A0A2A6FN13_9MICO</name>
<comment type="caution">
    <text evidence="1">The sequence shown here is derived from an EMBL/GenBank/DDBJ whole genome shotgun (WGS) entry which is preliminary data.</text>
</comment>
<evidence type="ECO:0008006" key="3">
    <source>
        <dbReference type="Google" id="ProtNLM"/>
    </source>
</evidence>